<dbReference type="OrthoDB" id="249225at2"/>
<dbReference type="KEGG" id="mno:Mnod_0074"/>
<dbReference type="SUPFAM" id="SSF53474">
    <property type="entry name" value="alpha/beta-Hydrolases"/>
    <property type="match status" value="1"/>
</dbReference>
<feature type="domain" description="Peptidase S9 prolyl oligopeptidase catalytic" evidence="2">
    <location>
        <begin position="51"/>
        <end position="237"/>
    </location>
</feature>
<keyword evidence="1" id="KW-0378">Hydrolase</keyword>
<dbReference type="HOGENOM" id="CLU_1077145_0_0_5"/>
<dbReference type="AlphaFoldDB" id="B8IU79"/>
<organism evidence="3 4">
    <name type="scientific">Methylobacterium nodulans (strain LMG 21967 / CNCM I-2342 / ORS 2060)</name>
    <dbReference type="NCBI Taxonomy" id="460265"/>
    <lineage>
        <taxon>Bacteria</taxon>
        <taxon>Pseudomonadati</taxon>
        <taxon>Pseudomonadota</taxon>
        <taxon>Alphaproteobacteria</taxon>
        <taxon>Hyphomicrobiales</taxon>
        <taxon>Methylobacteriaceae</taxon>
        <taxon>Methylobacterium</taxon>
    </lineage>
</organism>
<dbReference type="InterPro" id="IPR001375">
    <property type="entry name" value="Peptidase_S9_cat"/>
</dbReference>
<dbReference type="PANTHER" id="PTHR22946:SF5">
    <property type="entry name" value="PEPTIDASE S9 PROLYL OLIGOPEPTIDASE CATALYTIC DOMAIN-CONTAINING PROTEIN"/>
    <property type="match status" value="1"/>
</dbReference>
<dbReference type="GO" id="GO:0004252">
    <property type="term" value="F:serine-type endopeptidase activity"/>
    <property type="evidence" value="ECO:0007669"/>
    <property type="project" value="InterPro"/>
</dbReference>
<gene>
    <name evidence="3" type="ordered locus">Mnod_0074</name>
</gene>
<dbReference type="InterPro" id="IPR029058">
    <property type="entry name" value="AB_hydrolase_fold"/>
</dbReference>
<dbReference type="PROSITE" id="PS00708">
    <property type="entry name" value="PRO_ENDOPEP_SER"/>
    <property type="match status" value="1"/>
</dbReference>
<dbReference type="PANTHER" id="PTHR22946">
    <property type="entry name" value="DIENELACTONE HYDROLASE DOMAIN-CONTAINING PROTEIN-RELATED"/>
    <property type="match status" value="1"/>
</dbReference>
<evidence type="ECO:0000259" key="2">
    <source>
        <dbReference type="Pfam" id="PF00326"/>
    </source>
</evidence>
<dbReference type="eggNOG" id="COG1073">
    <property type="taxonomic scope" value="Bacteria"/>
</dbReference>
<reference evidence="3 4" key="1">
    <citation type="submission" date="2009-01" db="EMBL/GenBank/DDBJ databases">
        <title>Complete sequence of chromosome of Methylobacterium nodulans ORS 2060.</title>
        <authorList>
            <consortium name="US DOE Joint Genome Institute"/>
            <person name="Lucas S."/>
            <person name="Copeland A."/>
            <person name="Lapidus A."/>
            <person name="Glavina del Rio T."/>
            <person name="Dalin E."/>
            <person name="Tice H."/>
            <person name="Bruce D."/>
            <person name="Goodwin L."/>
            <person name="Pitluck S."/>
            <person name="Sims D."/>
            <person name="Brettin T."/>
            <person name="Detter J.C."/>
            <person name="Han C."/>
            <person name="Larimer F."/>
            <person name="Land M."/>
            <person name="Hauser L."/>
            <person name="Kyrpides N."/>
            <person name="Ivanova N."/>
            <person name="Marx C.J."/>
            <person name="Richardson P."/>
        </authorList>
    </citation>
    <scope>NUCLEOTIDE SEQUENCE [LARGE SCALE GENOMIC DNA]</scope>
    <source>
        <strain evidence="4">LMG 21967 / CNCM I-2342 / ORS 2060</strain>
    </source>
</reference>
<dbReference type="Proteomes" id="UP000008207">
    <property type="component" value="Chromosome"/>
</dbReference>
<accession>B8IU79</accession>
<evidence type="ECO:0000313" key="4">
    <source>
        <dbReference type="Proteomes" id="UP000008207"/>
    </source>
</evidence>
<dbReference type="InterPro" id="IPR050261">
    <property type="entry name" value="FrsA_esterase"/>
</dbReference>
<keyword evidence="4" id="KW-1185">Reference proteome</keyword>
<dbReference type="STRING" id="460265.Mnod_0074"/>
<dbReference type="InterPro" id="IPR002471">
    <property type="entry name" value="Pept_S9_AS"/>
</dbReference>
<name>B8IU79_METNO</name>
<sequence length="244" mass="27003">MIRDEQIEIPVDHRRIAGTMVRPTIAAPGILFVHGWAGNQDQYLSRARGIAALGCVCLTFDLHGHAETESDQDKVTREDNLRDIVAAYDKLAGQADVDAGAIGVIGSSYGGYLAAILTSLRPVRWLGLRVPALYKDHDWTVPKQQLNKRELAIYRRGPVCADENRALGACANFRGDVLIVESEFDDVVPHPVIVNYRDAFDRARSVTYRVIAGADHALSEPPWQEAYTSLLVNWAEELIIGARE</sequence>
<proteinExistence type="predicted"/>
<dbReference type="Gene3D" id="3.40.50.1820">
    <property type="entry name" value="alpha/beta hydrolase"/>
    <property type="match status" value="1"/>
</dbReference>
<evidence type="ECO:0000256" key="1">
    <source>
        <dbReference type="ARBA" id="ARBA00022801"/>
    </source>
</evidence>
<dbReference type="RefSeq" id="WP_012634363.1">
    <property type="nucleotide sequence ID" value="NC_011894.1"/>
</dbReference>
<dbReference type="Pfam" id="PF00326">
    <property type="entry name" value="Peptidase_S9"/>
    <property type="match status" value="1"/>
</dbReference>
<evidence type="ECO:0000313" key="3">
    <source>
        <dbReference type="EMBL" id="ACL55124.1"/>
    </source>
</evidence>
<protein>
    <recommendedName>
        <fullName evidence="2">Peptidase S9 prolyl oligopeptidase catalytic domain-containing protein</fullName>
    </recommendedName>
</protein>
<dbReference type="EMBL" id="CP001349">
    <property type="protein sequence ID" value="ACL55124.1"/>
    <property type="molecule type" value="Genomic_DNA"/>
</dbReference>
<dbReference type="GO" id="GO:0006508">
    <property type="term" value="P:proteolysis"/>
    <property type="evidence" value="ECO:0007669"/>
    <property type="project" value="InterPro"/>
</dbReference>